<dbReference type="InterPro" id="IPR005299">
    <property type="entry name" value="MeTrfase_7"/>
</dbReference>
<dbReference type="Proteomes" id="UP000187406">
    <property type="component" value="Unassembled WGS sequence"/>
</dbReference>
<gene>
    <name evidence="5" type="ORF">CFOL_v3_20386</name>
</gene>
<keyword evidence="3" id="KW-0479">Metal-binding</keyword>
<dbReference type="Pfam" id="PF03492">
    <property type="entry name" value="Methyltransf_7"/>
    <property type="match status" value="1"/>
</dbReference>
<dbReference type="SUPFAM" id="SSF53335">
    <property type="entry name" value="S-adenosyl-L-methionine-dependent methyltransferases"/>
    <property type="match status" value="1"/>
</dbReference>
<evidence type="ECO:0000256" key="4">
    <source>
        <dbReference type="ARBA" id="ARBA00022842"/>
    </source>
</evidence>
<dbReference type="FunCoup" id="A0A1Q3CA08">
    <property type="interactions" value="34"/>
</dbReference>
<dbReference type="InterPro" id="IPR042086">
    <property type="entry name" value="MeTrfase_capping"/>
</dbReference>
<evidence type="ECO:0000256" key="3">
    <source>
        <dbReference type="ARBA" id="ARBA00022723"/>
    </source>
</evidence>
<sequence>MSKAKPVLEETIMDQLKTALPTCFKVADLGCSSGPTTFSLIRTIIETVDRVIQRKKCRSPEFQVFLNDLPGNDFNTIFKSLPSFLKMLANDKGDKLRPCFITGVPGSFYGRLFPSRSLHFIHSSYSVHFLSKVPNCLENNKGNIYITKTSPPDVYKAYFGQFQEDFSMFLSLRSEEMKHGGRMVLTLIGRNFSDPTRKDCCYFWELLAKSLTELVAEGLVEEDDMDSFNLPFYAPFSGEVREIIQKEGSFSLDKLQTFEVNWDPTENDTNKTFAFNNYQSRKNVADCIRAVTEPMLASHFGDAIIDYLFEKYEKHVGEHLCVEKPKFFNIVIVLAKK</sequence>
<organism evidence="5 6">
    <name type="scientific">Cephalotus follicularis</name>
    <name type="common">Albany pitcher plant</name>
    <dbReference type="NCBI Taxonomy" id="3775"/>
    <lineage>
        <taxon>Eukaryota</taxon>
        <taxon>Viridiplantae</taxon>
        <taxon>Streptophyta</taxon>
        <taxon>Embryophyta</taxon>
        <taxon>Tracheophyta</taxon>
        <taxon>Spermatophyta</taxon>
        <taxon>Magnoliopsida</taxon>
        <taxon>eudicotyledons</taxon>
        <taxon>Gunneridae</taxon>
        <taxon>Pentapetalae</taxon>
        <taxon>rosids</taxon>
        <taxon>fabids</taxon>
        <taxon>Oxalidales</taxon>
        <taxon>Cephalotaceae</taxon>
        <taxon>Cephalotus</taxon>
    </lineage>
</organism>
<name>A0A1Q3CA08_CEPFO</name>
<keyword evidence="2" id="KW-0808">Transferase</keyword>
<keyword evidence="6" id="KW-1185">Reference proteome</keyword>
<dbReference type="OrthoDB" id="1523883at2759"/>
<dbReference type="PANTHER" id="PTHR31009">
    <property type="entry name" value="S-ADENOSYL-L-METHIONINE:CARBOXYL METHYLTRANSFERASE FAMILY PROTEIN"/>
    <property type="match status" value="1"/>
</dbReference>
<dbReference type="GO" id="GO:0046872">
    <property type="term" value="F:metal ion binding"/>
    <property type="evidence" value="ECO:0007669"/>
    <property type="project" value="UniProtKB-KW"/>
</dbReference>
<evidence type="ECO:0000256" key="1">
    <source>
        <dbReference type="ARBA" id="ARBA00022603"/>
    </source>
</evidence>
<comment type="caution">
    <text evidence="5">The sequence shown here is derived from an EMBL/GenBank/DDBJ whole genome shotgun (WGS) entry which is preliminary data.</text>
</comment>
<keyword evidence="1" id="KW-0489">Methyltransferase</keyword>
<dbReference type="AlphaFoldDB" id="A0A1Q3CA08"/>
<protein>
    <submittedName>
        <fullName evidence="5">Methyltransf_7 domain-containing protein</fullName>
    </submittedName>
</protein>
<evidence type="ECO:0000313" key="6">
    <source>
        <dbReference type="Proteomes" id="UP000187406"/>
    </source>
</evidence>
<accession>A0A1Q3CA08</accession>
<dbReference type="Gene3D" id="1.10.1200.270">
    <property type="entry name" value="Methyltransferase, alpha-helical capping domain"/>
    <property type="match status" value="1"/>
</dbReference>
<proteinExistence type="predicted"/>
<dbReference type="InParanoid" id="A0A1Q3CA08"/>
<dbReference type="InterPro" id="IPR029063">
    <property type="entry name" value="SAM-dependent_MTases_sf"/>
</dbReference>
<evidence type="ECO:0000256" key="2">
    <source>
        <dbReference type="ARBA" id="ARBA00022679"/>
    </source>
</evidence>
<dbReference type="EMBL" id="BDDD01001546">
    <property type="protein sequence ID" value="GAV76913.1"/>
    <property type="molecule type" value="Genomic_DNA"/>
</dbReference>
<keyword evidence="4" id="KW-0460">Magnesium</keyword>
<reference evidence="6" key="1">
    <citation type="submission" date="2016-04" db="EMBL/GenBank/DDBJ databases">
        <title>Cephalotus genome sequencing.</title>
        <authorList>
            <person name="Fukushima K."/>
            <person name="Hasebe M."/>
            <person name="Fang X."/>
        </authorList>
    </citation>
    <scope>NUCLEOTIDE SEQUENCE [LARGE SCALE GENOMIC DNA]</scope>
    <source>
        <strain evidence="6">cv. St1</strain>
    </source>
</reference>
<dbReference type="GO" id="GO:0032259">
    <property type="term" value="P:methylation"/>
    <property type="evidence" value="ECO:0007669"/>
    <property type="project" value="UniProtKB-KW"/>
</dbReference>
<evidence type="ECO:0000313" key="5">
    <source>
        <dbReference type="EMBL" id="GAV76913.1"/>
    </source>
</evidence>
<dbReference type="Gene3D" id="3.40.50.150">
    <property type="entry name" value="Vaccinia Virus protein VP39"/>
    <property type="match status" value="1"/>
</dbReference>
<dbReference type="GO" id="GO:0008168">
    <property type="term" value="F:methyltransferase activity"/>
    <property type="evidence" value="ECO:0007669"/>
    <property type="project" value="UniProtKB-KW"/>
</dbReference>